<evidence type="ECO:0000313" key="4">
    <source>
        <dbReference type="Proteomes" id="UP000215059"/>
    </source>
</evidence>
<dbReference type="RefSeq" id="WP_094253931.1">
    <property type="nucleotide sequence ID" value="NZ_JBHLXL010000004.1"/>
</dbReference>
<keyword evidence="2" id="KW-0812">Transmembrane</keyword>
<evidence type="ECO:0000256" key="1">
    <source>
        <dbReference type="SAM" id="MobiDB-lite"/>
    </source>
</evidence>
<dbReference type="Proteomes" id="UP000215059">
    <property type="component" value="Unassembled WGS sequence"/>
</dbReference>
<feature type="compositionally biased region" description="Basic and acidic residues" evidence="1">
    <location>
        <begin position="50"/>
        <end position="64"/>
    </location>
</feature>
<keyword evidence="2" id="KW-0472">Membrane</keyword>
<keyword evidence="4" id="KW-1185">Reference proteome</keyword>
<organism evidence="3 4">
    <name type="scientific">Fictibacillus aquaticus</name>
    <dbReference type="NCBI Taxonomy" id="2021314"/>
    <lineage>
        <taxon>Bacteria</taxon>
        <taxon>Bacillati</taxon>
        <taxon>Bacillota</taxon>
        <taxon>Bacilli</taxon>
        <taxon>Bacillales</taxon>
        <taxon>Fictibacillaceae</taxon>
        <taxon>Fictibacillus</taxon>
    </lineage>
</organism>
<keyword evidence="2" id="KW-1133">Transmembrane helix</keyword>
<feature type="transmembrane region" description="Helical" evidence="2">
    <location>
        <begin position="6"/>
        <end position="25"/>
    </location>
</feature>
<dbReference type="EMBL" id="NOII01000021">
    <property type="protein sequence ID" value="OYD56262.1"/>
    <property type="molecule type" value="Genomic_DNA"/>
</dbReference>
<gene>
    <name evidence="3" type="ORF">CGZ90_18090</name>
</gene>
<proteinExistence type="predicted"/>
<sequence length="64" mass="7408">MGAGFWIMIAILILYAAVRIFLGYAEYDTSHLKYRQTAKRKMSDADDEERSGTAEQEEKKIETF</sequence>
<feature type="region of interest" description="Disordered" evidence="1">
    <location>
        <begin position="39"/>
        <end position="64"/>
    </location>
</feature>
<dbReference type="AlphaFoldDB" id="A0A235F4V0"/>
<evidence type="ECO:0000313" key="3">
    <source>
        <dbReference type="EMBL" id="OYD56262.1"/>
    </source>
</evidence>
<evidence type="ECO:0000256" key="2">
    <source>
        <dbReference type="SAM" id="Phobius"/>
    </source>
</evidence>
<accession>A0A235F4V0</accession>
<reference evidence="3 4" key="1">
    <citation type="submission" date="2017-07" db="EMBL/GenBank/DDBJ databases">
        <title>Fictibacillus sp. nov. GDSW-R2A3 Genome sequencing and assembly.</title>
        <authorList>
            <person name="Mayilraj S."/>
        </authorList>
    </citation>
    <scope>NUCLEOTIDE SEQUENCE [LARGE SCALE GENOMIC DNA]</scope>
    <source>
        <strain evidence="3 4">GDSW-R2A3</strain>
    </source>
</reference>
<protein>
    <submittedName>
        <fullName evidence="3">Uncharacterized protein</fullName>
    </submittedName>
</protein>
<name>A0A235F4V0_9BACL</name>
<comment type="caution">
    <text evidence="3">The sequence shown here is derived from an EMBL/GenBank/DDBJ whole genome shotgun (WGS) entry which is preliminary data.</text>
</comment>